<dbReference type="InterPro" id="IPR018052">
    <property type="entry name" value="Ald1_epimerase_CS"/>
</dbReference>
<evidence type="ECO:0000256" key="8">
    <source>
        <dbReference type="PIRNR" id="PIRNR005096"/>
    </source>
</evidence>
<dbReference type="GO" id="GO:0033499">
    <property type="term" value="P:galactose catabolic process via UDP-galactose, Leloir pathway"/>
    <property type="evidence" value="ECO:0007669"/>
    <property type="project" value="TreeGrafter"/>
</dbReference>
<organism evidence="12 13">
    <name type="scientific">Tistlia consotensis USBA 355</name>
    <dbReference type="NCBI Taxonomy" id="560819"/>
    <lineage>
        <taxon>Bacteria</taxon>
        <taxon>Pseudomonadati</taxon>
        <taxon>Pseudomonadota</taxon>
        <taxon>Alphaproteobacteria</taxon>
        <taxon>Rhodospirillales</taxon>
        <taxon>Rhodovibrionaceae</taxon>
        <taxon>Tistlia</taxon>
    </lineage>
</organism>
<reference evidence="12 13" key="1">
    <citation type="submission" date="2017-04" db="EMBL/GenBank/DDBJ databases">
        <authorList>
            <person name="Afonso C.L."/>
            <person name="Miller P.J."/>
            <person name="Scott M.A."/>
            <person name="Spackman E."/>
            <person name="Goraichik I."/>
            <person name="Dimitrov K.M."/>
            <person name="Suarez D.L."/>
            <person name="Swayne D.E."/>
        </authorList>
    </citation>
    <scope>NUCLEOTIDE SEQUENCE [LARGE SCALE GENOMIC DNA]</scope>
    <source>
        <strain evidence="12 13">USBA 355</strain>
    </source>
</reference>
<feature type="active site" description="Proton donor" evidence="9">
    <location>
        <position position="148"/>
    </location>
</feature>
<dbReference type="EC" id="5.1.3.3" evidence="4 8"/>
<dbReference type="PANTHER" id="PTHR10091">
    <property type="entry name" value="ALDOSE-1-EPIMERASE"/>
    <property type="match status" value="1"/>
</dbReference>
<dbReference type="CDD" id="cd09019">
    <property type="entry name" value="galactose_mutarotase_like"/>
    <property type="match status" value="1"/>
</dbReference>
<dbReference type="Gene3D" id="2.70.98.10">
    <property type="match status" value="1"/>
</dbReference>
<feature type="active site" description="Proton acceptor" evidence="9">
    <location>
        <position position="288"/>
    </location>
</feature>
<gene>
    <name evidence="12" type="ORF">SAMN05428998_114112</name>
</gene>
<evidence type="ECO:0000256" key="7">
    <source>
        <dbReference type="ARBA" id="ARBA00023277"/>
    </source>
</evidence>
<sequence length="323" mass="35437">MTWGGIVQAIRVPDREGRVEDVALGFDGLEDYLERNRYCGALVGRYANRIAGGRFTLDGREHRLPVNNGPNSIHGGTVGFDKRLWAAEEVRGQADAGVALRYRSPDGEMGYPGTLDVTVRYRLDEAGRLTLDYAATTDRPTVLNLTNHSYFNLAGAGRGRVLDQVAWIDADRVTPVDENLIPTGALAPVAGTPLDFTSPAAIGARIRADDPQLKRAEPQDGGYDFNYVLNRPGDLSAPAARVTDPVSGRTVECFTTEPGLQFYTSNFIRGLPGKDGRTYDHWGAFTLEAQHFPDSPNRPAFPSTVLRPGETYRQTTIYRFFAA</sequence>
<dbReference type="Pfam" id="PF01263">
    <property type="entry name" value="Aldose_epim"/>
    <property type="match status" value="1"/>
</dbReference>
<dbReference type="GO" id="GO:0005737">
    <property type="term" value="C:cytoplasm"/>
    <property type="evidence" value="ECO:0007669"/>
    <property type="project" value="TreeGrafter"/>
</dbReference>
<evidence type="ECO:0000256" key="3">
    <source>
        <dbReference type="ARBA" id="ARBA00006206"/>
    </source>
</evidence>
<dbReference type="InterPro" id="IPR008183">
    <property type="entry name" value="Aldose_1/G6P_1-epimerase"/>
</dbReference>
<dbReference type="InterPro" id="IPR015443">
    <property type="entry name" value="Aldose_1-epimerase"/>
</dbReference>
<feature type="binding site" evidence="11">
    <location>
        <begin position="48"/>
        <end position="49"/>
    </location>
    <ligand>
        <name>beta-D-galactose</name>
        <dbReference type="ChEBI" id="CHEBI:27667"/>
    </ligand>
</feature>
<dbReference type="InterPro" id="IPR011013">
    <property type="entry name" value="Gal_mutarotase_sf_dom"/>
</dbReference>
<evidence type="ECO:0000256" key="6">
    <source>
        <dbReference type="ARBA" id="ARBA00023235"/>
    </source>
</evidence>
<proteinExistence type="inferred from homology"/>
<evidence type="ECO:0000256" key="10">
    <source>
        <dbReference type="PIRSR" id="PIRSR005096-2"/>
    </source>
</evidence>
<feature type="binding site" evidence="10">
    <location>
        <position position="224"/>
    </location>
    <ligand>
        <name>beta-D-galactose</name>
        <dbReference type="ChEBI" id="CHEBI:27667"/>
    </ligand>
</feature>
<dbReference type="UniPathway" id="UPA00242"/>
<accession>A0A1Y6C3C4</accession>
<dbReference type="PANTHER" id="PTHR10091:SF0">
    <property type="entry name" value="GALACTOSE MUTAROTASE"/>
    <property type="match status" value="1"/>
</dbReference>
<dbReference type="GO" id="GO:0030246">
    <property type="term" value="F:carbohydrate binding"/>
    <property type="evidence" value="ECO:0007669"/>
    <property type="project" value="InterPro"/>
</dbReference>
<dbReference type="SUPFAM" id="SSF74650">
    <property type="entry name" value="Galactose mutarotase-like"/>
    <property type="match status" value="1"/>
</dbReference>
<dbReference type="GO" id="GO:0006006">
    <property type="term" value="P:glucose metabolic process"/>
    <property type="evidence" value="ECO:0007669"/>
    <property type="project" value="TreeGrafter"/>
</dbReference>
<dbReference type="PIRSF" id="PIRSF005096">
    <property type="entry name" value="GALM"/>
    <property type="match status" value="1"/>
</dbReference>
<dbReference type="NCBIfam" id="NF008277">
    <property type="entry name" value="PRK11055.1"/>
    <property type="match status" value="1"/>
</dbReference>
<evidence type="ECO:0000256" key="9">
    <source>
        <dbReference type="PIRSR" id="PIRSR005096-1"/>
    </source>
</evidence>
<evidence type="ECO:0000256" key="1">
    <source>
        <dbReference type="ARBA" id="ARBA00001614"/>
    </source>
</evidence>
<evidence type="ECO:0000313" key="12">
    <source>
        <dbReference type="EMBL" id="SMF41633.1"/>
    </source>
</evidence>
<comment type="catalytic activity">
    <reaction evidence="1 8">
        <text>alpha-D-glucose = beta-D-glucose</text>
        <dbReference type="Rhea" id="RHEA:10264"/>
        <dbReference type="ChEBI" id="CHEBI:15903"/>
        <dbReference type="ChEBI" id="CHEBI:17925"/>
        <dbReference type="EC" id="5.1.3.3"/>
    </reaction>
</comment>
<comment type="pathway">
    <text evidence="2 8">Carbohydrate metabolism; hexose metabolism.</text>
</comment>
<keyword evidence="6 8" id="KW-0413">Isomerase</keyword>
<evidence type="ECO:0000256" key="4">
    <source>
        <dbReference type="ARBA" id="ARBA00013185"/>
    </source>
</evidence>
<comment type="similarity">
    <text evidence="3 8">Belongs to the aldose epimerase family.</text>
</comment>
<protein>
    <recommendedName>
        <fullName evidence="5 8">Aldose 1-epimerase</fullName>
        <ecNumber evidence="4 8">5.1.3.3</ecNumber>
    </recommendedName>
</protein>
<keyword evidence="7 8" id="KW-0119">Carbohydrate metabolism</keyword>
<evidence type="ECO:0000256" key="2">
    <source>
        <dbReference type="ARBA" id="ARBA00005028"/>
    </source>
</evidence>
<feature type="binding site" evidence="11">
    <location>
        <begin position="148"/>
        <end position="150"/>
    </location>
    <ligand>
        <name>beta-D-galactose</name>
        <dbReference type="ChEBI" id="CHEBI:27667"/>
    </ligand>
</feature>
<name>A0A1Y6C3C4_9PROT</name>
<dbReference type="InterPro" id="IPR014718">
    <property type="entry name" value="GH-type_carb-bd"/>
</dbReference>
<dbReference type="EMBL" id="FWZX01000014">
    <property type="protein sequence ID" value="SMF41633.1"/>
    <property type="molecule type" value="Genomic_DNA"/>
</dbReference>
<evidence type="ECO:0000256" key="5">
    <source>
        <dbReference type="ARBA" id="ARBA00014165"/>
    </source>
</evidence>
<dbReference type="GO" id="GO:0004034">
    <property type="term" value="F:aldose 1-epimerase activity"/>
    <property type="evidence" value="ECO:0007669"/>
    <property type="project" value="UniProtKB-EC"/>
</dbReference>
<keyword evidence="13" id="KW-1185">Reference proteome</keyword>
<dbReference type="InterPro" id="IPR047215">
    <property type="entry name" value="Galactose_mutarotase-like"/>
</dbReference>
<evidence type="ECO:0000256" key="11">
    <source>
        <dbReference type="PIRSR" id="PIRSR005096-3"/>
    </source>
</evidence>
<dbReference type="PROSITE" id="PS00545">
    <property type="entry name" value="ALDOSE_1_EPIMERASE"/>
    <property type="match status" value="1"/>
</dbReference>
<evidence type="ECO:0000313" key="13">
    <source>
        <dbReference type="Proteomes" id="UP000192917"/>
    </source>
</evidence>
<dbReference type="STRING" id="560819.SAMN05428998_114112"/>
<dbReference type="AlphaFoldDB" id="A0A1Y6C3C4"/>
<dbReference type="Proteomes" id="UP000192917">
    <property type="component" value="Unassembled WGS sequence"/>
</dbReference>